<dbReference type="Pfam" id="PF17808">
    <property type="entry name" value="fn3_PAP"/>
    <property type="match status" value="1"/>
</dbReference>
<evidence type="ECO:0000256" key="5">
    <source>
        <dbReference type="ARBA" id="ARBA00022525"/>
    </source>
</evidence>
<dbReference type="CDD" id="cd02257">
    <property type="entry name" value="Peptidase_C19"/>
    <property type="match status" value="1"/>
</dbReference>
<dbReference type="InterPro" id="IPR041792">
    <property type="entry name" value="MPP_PAP"/>
</dbReference>
<protein>
    <recommendedName>
        <fullName evidence="8">Purple acid phosphatase</fullName>
        <ecNumber evidence="8">3.1.3.2</ecNumber>
    </recommendedName>
</protein>
<comment type="catalytic activity">
    <reaction evidence="8">
        <text>a phosphate monoester + H2O = an alcohol + phosphate</text>
        <dbReference type="Rhea" id="RHEA:15017"/>
        <dbReference type="ChEBI" id="CHEBI:15377"/>
        <dbReference type="ChEBI" id="CHEBI:30879"/>
        <dbReference type="ChEBI" id="CHEBI:43474"/>
        <dbReference type="ChEBI" id="CHEBI:67140"/>
        <dbReference type="EC" id="3.1.3.2"/>
    </reaction>
</comment>
<keyword evidence="8" id="KW-0378">Hydrolase</keyword>
<dbReference type="OrthoDB" id="45007at2759"/>
<dbReference type="AlphaFoldDB" id="A0A9D5CXN8"/>
<evidence type="ECO:0000256" key="6">
    <source>
        <dbReference type="ARBA" id="ARBA00022729"/>
    </source>
</evidence>
<comment type="similarity">
    <text evidence="2 8">Belongs to the metallophosphoesterase superfamily. Purple acid phosphatase family.</text>
</comment>
<evidence type="ECO:0000256" key="2">
    <source>
        <dbReference type="ARBA" id="ARBA00008723"/>
    </source>
</evidence>
<dbReference type="SUPFAM" id="SSF49363">
    <property type="entry name" value="Purple acid phosphatase, N-terminal domain"/>
    <property type="match status" value="1"/>
</dbReference>
<gene>
    <name evidence="10" type="ORF">J5N97_009157</name>
</gene>
<reference evidence="10" key="2">
    <citation type="journal article" date="2022" name="Hortic Res">
        <title>The genome of Dioscorea zingiberensis sheds light on the biosynthesis, origin and evolution of the medicinally important diosgenin saponins.</title>
        <authorList>
            <person name="Li Y."/>
            <person name="Tan C."/>
            <person name="Li Z."/>
            <person name="Guo J."/>
            <person name="Li S."/>
            <person name="Chen X."/>
            <person name="Wang C."/>
            <person name="Dai X."/>
            <person name="Yang H."/>
            <person name="Song W."/>
            <person name="Hou L."/>
            <person name="Xu J."/>
            <person name="Tong Z."/>
            <person name="Xu A."/>
            <person name="Yuan X."/>
            <person name="Wang W."/>
            <person name="Yang Q."/>
            <person name="Chen L."/>
            <person name="Sun Z."/>
            <person name="Wang K."/>
            <person name="Pan B."/>
            <person name="Chen J."/>
            <person name="Bao Y."/>
            <person name="Liu F."/>
            <person name="Qi X."/>
            <person name="Gang D.R."/>
            <person name="Wen J."/>
            <person name="Li J."/>
        </authorList>
    </citation>
    <scope>NUCLEOTIDE SEQUENCE</scope>
    <source>
        <strain evidence="10">Dzin_1.0</strain>
    </source>
</reference>
<dbReference type="SUPFAM" id="SSF56300">
    <property type="entry name" value="Metallo-dependent phosphatases"/>
    <property type="match status" value="1"/>
</dbReference>
<evidence type="ECO:0000313" key="11">
    <source>
        <dbReference type="Proteomes" id="UP001085076"/>
    </source>
</evidence>
<dbReference type="Pfam" id="PF16656">
    <property type="entry name" value="Pur_ac_phosph_N"/>
    <property type="match status" value="1"/>
</dbReference>
<dbReference type="InterPro" id="IPR004843">
    <property type="entry name" value="Calcineurin-like_PHP"/>
</dbReference>
<dbReference type="InterPro" id="IPR028889">
    <property type="entry name" value="USP"/>
</dbReference>
<dbReference type="Gene3D" id="2.60.40.380">
    <property type="entry name" value="Purple acid phosphatase-like, N-terminal"/>
    <property type="match status" value="1"/>
</dbReference>
<dbReference type="InterPro" id="IPR040974">
    <property type="entry name" value="Fn3_PAP"/>
</dbReference>
<keyword evidence="7" id="KW-0325">Glycoprotein</keyword>
<comment type="similarity">
    <text evidence="3">Belongs to the peptidase C19 family.</text>
</comment>
<dbReference type="GO" id="GO:0004843">
    <property type="term" value="F:cysteine-type deubiquitinase activity"/>
    <property type="evidence" value="ECO:0007669"/>
    <property type="project" value="InterPro"/>
</dbReference>
<dbReference type="GO" id="GO:0003993">
    <property type="term" value="F:acid phosphatase activity"/>
    <property type="evidence" value="ECO:0007669"/>
    <property type="project" value="UniProtKB-EC"/>
</dbReference>
<dbReference type="Gene3D" id="3.60.21.10">
    <property type="match status" value="1"/>
</dbReference>
<organism evidence="10 11">
    <name type="scientific">Dioscorea zingiberensis</name>
    <dbReference type="NCBI Taxonomy" id="325984"/>
    <lineage>
        <taxon>Eukaryota</taxon>
        <taxon>Viridiplantae</taxon>
        <taxon>Streptophyta</taxon>
        <taxon>Embryophyta</taxon>
        <taxon>Tracheophyta</taxon>
        <taxon>Spermatophyta</taxon>
        <taxon>Magnoliopsida</taxon>
        <taxon>Liliopsida</taxon>
        <taxon>Dioscoreales</taxon>
        <taxon>Dioscoreaceae</taxon>
        <taxon>Dioscorea</taxon>
    </lineage>
</organism>
<dbReference type="EC" id="3.1.3.2" evidence="8"/>
<dbReference type="SUPFAM" id="SSF54001">
    <property type="entry name" value="Cysteine proteinases"/>
    <property type="match status" value="1"/>
</dbReference>
<accession>A0A9D5CXN8</accession>
<dbReference type="InterPro" id="IPR008963">
    <property type="entry name" value="Purple_acid_Pase-like_N"/>
</dbReference>
<evidence type="ECO:0000256" key="7">
    <source>
        <dbReference type="ARBA" id="ARBA00023180"/>
    </source>
</evidence>
<dbReference type="InterPro" id="IPR015914">
    <property type="entry name" value="PAPs_N"/>
</dbReference>
<dbReference type="Gene3D" id="3.90.70.10">
    <property type="entry name" value="Cysteine proteinases"/>
    <property type="match status" value="1"/>
</dbReference>
<reference evidence="10" key="1">
    <citation type="submission" date="2021-03" db="EMBL/GenBank/DDBJ databases">
        <authorList>
            <person name="Li Z."/>
            <person name="Yang C."/>
        </authorList>
    </citation>
    <scope>NUCLEOTIDE SEQUENCE</scope>
    <source>
        <strain evidence="10">Dzin_1.0</strain>
        <tissue evidence="10">Leaf</tissue>
    </source>
</reference>
<dbReference type="Proteomes" id="UP001085076">
    <property type="component" value="Miscellaneous, Linkage group lg02"/>
</dbReference>
<dbReference type="GO" id="GO:0005576">
    <property type="term" value="C:extracellular region"/>
    <property type="evidence" value="ECO:0007669"/>
    <property type="project" value="UniProtKB-SubCell"/>
</dbReference>
<dbReference type="PANTHER" id="PTHR45778:SF3">
    <property type="entry name" value="PURPLE ACID PHOSPHATASE"/>
    <property type="match status" value="1"/>
</dbReference>
<dbReference type="InterPro" id="IPR018200">
    <property type="entry name" value="USP_CS"/>
</dbReference>
<keyword evidence="11" id="KW-1185">Reference proteome</keyword>
<feature type="chain" id="PRO_5039750603" description="Purple acid phosphatase" evidence="8">
    <location>
        <begin position="27"/>
        <end position="930"/>
    </location>
</feature>
<feature type="domain" description="USP" evidence="9">
    <location>
        <begin position="621"/>
        <end position="930"/>
    </location>
</feature>
<dbReference type="GO" id="GO:0016579">
    <property type="term" value="P:protein deubiquitination"/>
    <property type="evidence" value="ECO:0007669"/>
    <property type="project" value="InterPro"/>
</dbReference>
<dbReference type="InterPro" id="IPR029052">
    <property type="entry name" value="Metallo-depent_PP-like"/>
</dbReference>
<keyword evidence="5" id="KW-0964">Secreted</keyword>
<dbReference type="EMBL" id="JAGGNH010000002">
    <property type="protein sequence ID" value="KAJ0980902.1"/>
    <property type="molecule type" value="Genomic_DNA"/>
</dbReference>
<dbReference type="PROSITE" id="PS00973">
    <property type="entry name" value="USP_2"/>
    <property type="match status" value="1"/>
</dbReference>
<dbReference type="GO" id="GO:0046872">
    <property type="term" value="F:metal ion binding"/>
    <property type="evidence" value="ECO:0007669"/>
    <property type="project" value="InterPro"/>
</dbReference>
<name>A0A9D5CXN8_9LILI</name>
<dbReference type="PROSITE" id="PS50235">
    <property type="entry name" value="USP_3"/>
    <property type="match status" value="1"/>
</dbReference>
<keyword evidence="6 8" id="KW-0732">Signal</keyword>
<dbReference type="Pfam" id="PF00443">
    <property type="entry name" value="UCH"/>
    <property type="match status" value="1"/>
</dbReference>
<evidence type="ECO:0000256" key="8">
    <source>
        <dbReference type="RuleBase" id="RU361203"/>
    </source>
</evidence>
<dbReference type="Pfam" id="PF00149">
    <property type="entry name" value="Metallophos"/>
    <property type="match status" value="1"/>
</dbReference>
<comment type="caution">
    <text evidence="10">The sequence shown here is derived from an EMBL/GenBank/DDBJ whole genome shotgun (WGS) entry which is preliminary data.</text>
</comment>
<dbReference type="CDD" id="cd00839">
    <property type="entry name" value="MPP_PAPs"/>
    <property type="match status" value="1"/>
</dbReference>
<comment type="subunit">
    <text evidence="4">Homodimer.</text>
</comment>
<sequence length="930" mass="103869">MEEKSLSLFFLFFFCTLSFFISCSSASSPPLIIGRNTISELKNHTRISEFRVINRRFLQDCPDPNPYLGINVSLSSSSGLADDENVTVTVSGVLIPDKSDWIGMITPANSDISFCPLNTFYYKQTGDLSDLPLLCHYPVKAQYLSNDPSYLNCKSKECKESEDGECLVHTCSGSISFHVVNIRTEIEFVFFTGGFDTPCILKRAQPIGFSNPSSPLHAHLSSIDSTGTSMRVTWVSGDKSPQHVHYGGGSSATSKVSTFTNSDMCSGTLESPAKDFGWHDPGFIHSAVMTGLKPSQTYSYRYGSDSVGWSDQIKFKTPPAAGSDELRFLAYGDMGKAPLDPSLEHYIQPGSLSVVKAMADEVAAGNVDSVFHIGDISYATGFLAEWDFFLHLITPIASHVSYMTAIGNHERDYADSGSVYETPDSGGECGVAYETYFQMPTASKDKPWYSIEQASVHFTVMSTEHDWTENSEQYKWMKNDLASVDRSRTPWVIFAGHRPMYSSQEGILPSVDSDFVKAVEPLLLENKVDLVIFGHVHNYERTCAVFVANVKECPQKDADGIDTYDNSNYTARFKRLLEWQVDNSWSLKRISEFGYARLHATKDDLKLEDSTRLNLSQSAEAVLRHLEFGHYDTEDFEDGLSQDEDFQNWDLDDYPTLSAFASFISKFDSTTLNDGRSFCASMFRPVLEKFTPDVPTGPSGGRLRQEDAQEFLSFLMYEMHEELLKMRGCSSSSQQYVPSELTQIFWGQQKSVVRVEGNPDSADIVQPFLLLHLDIHPENIITMEEALQLFSASETIEGYKTISTGKVQADEVAASRSVKIQELPPILMLHMMRFGYGCNGTTKLNKTVSYPLELVVGDDLLADPTLDQGRHYELVATITHRGQGPSRGHYTADVKQSDRRWVRCDDASITTIGTNQVLGEEAYVLFYKQL</sequence>
<dbReference type="InterPro" id="IPR001394">
    <property type="entry name" value="Peptidase_C19_UCH"/>
</dbReference>
<evidence type="ECO:0000256" key="3">
    <source>
        <dbReference type="ARBA" id="ARBA00009085"/>
    </source>
</evidence>
<evidence type="ECO:0000256" key="4">
    <source>
        <dbReference type="ARBA" id="ARBA00011738"/>
    </source>
</evidence>
<evidence type="ECO:0000256" key="1">
    <source>
        <dbReference type="ARBA" id="ARBA00004613"/>
    </source>
</evidence>
<evidence type="ECO:0000313" key="10">
    <source>
        <dbReference type="EMBL" id="KAJ0980902.1"/>
    </source>
</evidence>
<dbReference type="PANTHER" id="PTHR45778">
    <property type="entry name" value="PURPLE ACID PHOSPHATASE-RELATED"/>
    <property type="match status" value="1"/>
</dbReference>
<feature type="signal peptide" evidence="8">
    <location>
        <begin position="1"/>
        <end position="26"/>
    </location>
</feature>
<dbReference type="InterPro" id="IPR038765">
    <property type="entry name" value="Papain-like_cys_pep_sf"/>
</dbReference>
<proteinExistence type="inferred from homology"/>
<evidence type="ECO:0000259" key="9">
    <source>
        <dbReference type="PROSITE" id="PS50235"/>
    </source>
</evidence>
<comment type="subcellular location">
    <subcellularLocation>
        <location evidence="1">Secreted</location>
    </subcellularLocation>
</comment>
<dbReference type="PROSITE" id="PS51257">
    <property type="entry name" value="PROKAR_LIPOPROTEIN"/>
    <property type="match status" value="1"/>
</dbReference>